<dbReference type="AlphaFoldDB" id="B3ECC3"/>
<dbReference type="HOGENOM" id="CLU_2681003_0_0_10"/>
<dbReference type="EMBL" id="CP001097">
    <property type="protein sequence ID" value="ACD90198.1"/>
    <property type="molecule type" value="Genomic_DNA"/>
</dbReference>
<dbReference type="KEGG" id="cli:Clim_1129"/>
<name>B3ECC3_CHLL2</name>
<sequence>MLFSAGILYANENPLLFSLNIYDITKNISFPLEHVKARGVVTKVLGDARRSSSDFIMKSGIMAGGFIIPYSLKL</sequence>
<proteinExistence type="predicted"/>
<gene>
    <name evidence="1" type="ordered locus">Clim_1129</name>
</gene>
<reference evidence="1 2" key="1">
    <citation type="submission" date="2008-05" db="EMBL/GenBank/DDBJ databases">
        <title>Complete sequence of Chlorobium limicola DSM 245.</title>
        <authorList>
            <consortium name="US DOE Joint Genome Institute"/>
            <person name="Lucas S."/>
            <person name="Copeland A."/>
            <person name="Lapidus A."/>
            <person name="Glavina del Rio T."/>
            <person name="Dalin E."/>
            <person name="Tice H."/>
            <person name="Bruce D."/>
            <person name="Goodwin L."/>
            <person name="Pitluck S."/>
            <person name="Schmutz J."/>
            <person name="Larimer F."/>
            <person name="Land M."/>
            <person name="Hauser L."/>
            <person name="Kyrpides N."/>
            <person name="Ovchinnikova G."/>
            <person name="Zhao F."/>
            <person name="Li T."/>
            <person name="Liu Z."/>
            <person name="Overmann J."/>
            <person name="Bryant D.A."/>
            <person name="Richardson P."/>
        </authorList>
    </citation>
    <scope>NUCLEOTIDE SEQUENCE [LARGE SCALE GENOMIC DNA]</scope>
    <source>
        <strain evidence="2">DSM 245 / NBRC 103803 / 6330</strain>
    </source>
</reference>
<accession>B3ECC3</accession>
<evidence type="ECO:0000313" key="1">
    <source>
        <dbReference type="EMBL" id="ACD90198.1"/>
    </source>
</evidence>
<evidence type="ECO:0000313" key="2">
    <source>
        <dbReference type="Proteomes" id="UP000008841"/>
    </source>
</evidence>
<dbReference type="Proteomes" id="UP000008841">
    <property type="component" value="Chromosome"/>
</dbReference>
<organism evidence="1 2">
    <name type="scientific">Chlorobium limicola (strain DSM 245 / NBRC 103803 / 6330)</name>
    <dbReference type="NCBI Taxonomy" id="290315"/>
    <lineage>
        <taxon>Bacteria</taxon>
        <taxon>Pseudomonadati</taxon>
        <taxon>Chlorobiota</taxon>
        <taxon>Chlorobiia</taxon>
        <taxon>Chlorobiales</taxon>
        <taxon>Chlorobiaceae</taxon>
        <taxon>Chlorobium/Pelodictyon group</taxon>
        <taxon>Chlorobium</taxon>
    </lineage>
</organism>
<dbReference type="STRING" id="290315.Clim_1129"/>
<protein>
    <submittedName>
        <fullName evidence="1">Uncharacterized protein</fullName>
    </submittedName>
</protein>